<proteinExistence type="predicted"/>
<comment type="caution">
    <text evidence="1">The sequence shown here is derived from an EMBL/GenBank/DDBJ whole genome shotgun (WGS) entry which is preliminary data.</text>
</comment>
<dbReference type="InterPro" id="IPR009181">
    <property type="entry name" value="Methan_mark_8"/>
</dbReference>
<evidence type="ECO:0000313" key="1">
    <source>
        <dbReference type="EMBL" id="PWR73938.1"/>
    </source>
</evidence>
<dbReference type="EMBL" id="QGMY01000002">
    <property type="protein sequence ID" value="PWR73938.1"/>
    <property type="molecule type" value="Genomic_DNA"/>
</dbReference>
<dbReference type="Proteomes" id="UP000245657">
    <property type="component" value="Unassembled WGS sequence"/>
</dbReference>
<sequence>MCEITILSVCTGAIEKSDAEILLKTDLVWSCASKYINEVIGPRSIFTTRKIKPIYALTDKGKAIILAGAKVYSNKMYLYMEDETDRQPHPMI</sequence>
<evidence type="ECO:0000313" key="2">
    <source>
        <dbReference type="Proteomes" id="UP000245657"/>
    </source>
</evidence>
<name>A0A2V2NBU7_9EURY</name>
<reference evidence="1 2" key="1">
    <citation type="submission" date="2018-05" db="EMBL/GenBank/DDBJ databases">
        <title>Draft genome of Methanospirillum lacunae Ki8-1.</title>
        <authorList>
            <person name="Dueholm M.S."/>
            <person name="Nielsen P.H."/>
            <person name="Bakmann L.F."/>
            <person name="Otzen D.E."/>
        </authorList>
    </citation>
    <scope>NUCLEOTIDE SEQUENCE [LARGE SCALE GENOMIC DNA]</scope>
    <source>
        <strain evidence="1 2">Ki8-1</strain>
    </source>
</reference>
<dbReference type="AlphaFoldDB" id="A0A2V2NBU7"/>
<accession>A0A2V2NBU7</accession>
<keyword evidence="2" id="KW-1185">Reference proteome</keyword>
<organism evidence="1 2">
    <name type="scientific">Methanospirillum lacunae</name>
    <dbReference type="NCBI Taxonomy" id="668570"/>
    <lineage>
        <taxon>Archaea</taxon>
        <taxon>Methanobacteriati</taxon>
        <taxon>Methanobacteriota</taxon>
        <taxon>Stenosarchaea group</taxon>
        <taxon>Methanomicrobia</taxon>
        <taxon>Methanomicrobiales</taxon>
        <taxon>Methanospirillaceae</taxon>
        <taxon>Methanospirillum</taxon>
    </lineage>
</organism>
<protein>
    <submittedName>
        <fullName evidence="1">Uncharacterized protein</fullName>
    </submittedName>
</protein>
<dbReference type="Pfam" id="PF09872">
    <property type="entry name" value="DUF2099"/>
    <property type="match status" value="1"/>
</dbReference>
<gene>
    <name evidence="1" type="ORF">DK846_01875</name>
</gene>